<evidence type="ECO:0000259" key="2">
    <source>
        <dbReference type="Pfam" id="PF10354"/>
    </source>
</evidence>
<accession>A0AAD5CQA5</accession>
<dbReference type="AlphaFoldDB" id="A0AAD5CQA5"/>
<evidence type="ECO:0000313" key="4">
    <source>
        <dbReference type="Proteomes" id="UP001206925"/>
    </source>
</evidence>
<dbReference type="Pfam" id="PF10354">
    <property type="entry name" value="BMT5-like"/>
    <property type="match status" value="1"/>
</dbReference>
<comment type="caution">
    <text evidence="3">The sequence shown here is derived from an EMBL/GenBank/DDBJ whole genome shotgun (WGS) entry which is preliminary data.</text>
</comment>
<feature type="compositionally biased region" description="Basic and acidic residues" evidence="1">
    <location>
        <begin position="33"/>
        <end position="50"/>
    </location>
</feature>
<protein>
    <recommendedName>
        <fullName evidence="2">25S rRNA (uridine-N(3))-methyltransferase BMT5-like domain-containing protein</fullName>
    </recommendedName>
</protein>
<feature type="region of interest" description="Disordered" evidence="1">
    <location>
        <begin position="1"/>
        <end position="50"/>
    </location>
</feature>
<proteinExistence type="predicted"/>
<name>A0AAD5CQA5_AMBAR</name>
<evidence type="ECO:0000313" key="3">
    <source>
        <dbReference type="EMBL" id="KAI7746221.1"/>
    </source>
</evidence>
<feature type="domain" description="25S rRNA (uridine-N(3))-methyltransferase BMT5-like" evidence="2">
    <location>
        <begin position="70"/>
        <end position="145"/>
    </location>
</feature>
<organism evidence="3 4">
    <name type="scientific">Ambrosia artemisiifolia</name>
    <name type="common">Common ragweed</name>
    <dbReference type="NCBI Taxonomy" id="4212"/>
    <lineage>
        <taxon>Eukaryota</taxon>
        <taxon>Viridiplantae</taxon>
        <taxon>Streptophyta</taxon>
        <taxon>Embryophyta</taxon>
        <taxon>Tracheophyta</taxon>
        <taxon>Spermatophyta</taxon>
        <taxon>Magnoliopsida</taxon>
        <taxon>eudicotyledons</taxon>
        <taxon>Gunneridae</taxon>
        <taxon>Pentapetalae</taxon>
        <taxon>asterids</taxon>
        <taxon>campanulids</taxon>
        <taxon>Asterales</taxon>
        <taxon>Asteraceae</taxon>
        <taxon>Asteroideae</taxon>
        <taxon>Heliantheae alliance</taxon>
        <taxon>Heliantheae</taxon>
        <taxon>Ambrosia</taxon>
    </lineage>
</organism>
<evidence type="ECO:0000256" key="1">
    <source>
        <dbReference type="SAM" id="MobiDB-lite"/>
    </source>
</evidence>
<gene>
    <name evidence="3" type="ORF">M8C21_032871</name>
</gene>
<dbReference type="Proteomes" id="UP001206925">
    <property type="component" value="Unassembled WGS sequence"/>
</dbReference>
<keyword evidence="4" id="KW-1185">Reference proteome</keyword>
<dbReference type="GO" id="GO:0070475">
    <property type="term" value="P:rRNA base methylation"/>
    <property type="evidence" value="ECO:0007669"/>
    <property type="project" value="InterPro"/>
</dbReference>
<reference evidence="3" key="1">
    <citation type="submission" date="2022-06" db="EMBL/GenBank/DDBJ databases">
        <title>Uncovering the hologenomic basis of an extraordinary plant invasion.</title>
        <authorList>
            <person name="Bieker V.C."/>
            <person name="Martin M.D."/>
            <person name="Gilbert T."/>
            <person name="Hodgins K."/>
            <person name="Battlay P."/>
            <person name="Petersen B."/>
            <person name="Wilson J."/>
        </authorList>
    </citation>
    <scope>NUCLEOTIDE SEQUENCE</scope>
    <source>
        <strain evidence="3">AA19_3_7</strain>
        <tissue evidence="3">Leaf</tissue>
    </source>
</reference>
<dbReference type="InterPro" id="IPR019446">
    <property type="entry name" value="BMT5-like"/>
</dbReference>
<sequence length="149" mass="17260">MYCSDRPAGYLKSPQPLVDEDKKKLEKENEEPLETKEPEEDMKKDEEGQRKTEIKDLYNTDQKILIGCVGDFSRARYIASELGDASKMIVMSQYSCVDELETMYENARSQMLDLTKLGARIVFDVDFKKFAKDSRINHTQYDIILLDLS</sequence>
<dbReference type="EMBL" id="JAMZMK010007016">
    <property type="protein sequence ID" value="KAI7746221.1"/>
    <property type="molecule type" value="Genomic_DNA"/>
</dbReference>
<dbReference type="GO" id="GO:0070042">
    <property type="term" value="F:rRNA (uridine-N3-)-methyltransferase activity"/>
    <property type="evidence" value="ECO:0007669"/>
    <property type="project" value="InterPro"/>
</dbReference>